<dbReference type="GO" id="GO:0003676">
    <property type="term" value="F:nucleic acid binding"/>
    <property type="evidence" value="ECO:0007669"/>
    <property type="project" value="InterPro"/>
</dbReference>
<name>A0A1H1LLB4_9GAMM</name>
<gene>
    <name evidence="5" type="primary">xseA</name>
    <name evidence="9" type="ORF">SAMN05216421_0218</name>
</gene>
<accession>A0A1H1LLB4</accession>
<keyword evidence="4 5" id="KW-0269">Exonuclease</keyword>
<evidence type="ECO:0000256" key="3">
    <source>
        <dbReference type="ARBA" id="ARBA00022801"/>
    </source>
</evidence>
<dbReference type="PANTHER" id="PTHR30008">
    <property type="entry name" value="EXODEOXYRIBONUCLEASE 7 LARGE SUBUNIT"/>
    <property type="match status" value="1"/>
</dbReference>
<protein>
    <recommendedName>
        <fullName evidence="5">Exodeoxyribonuclease 7 large subunit</fullName>
        <ecNumber evidence="5">3.1.11.6</ecNumber>
    </recommendedName>
    <alternativeName>
        <fullName evidence="5">Exodeoxyribonuclease VII large subunit</fullName>
        <shortName evidence="5">Exonuclease VII large subunit</shortName>
    </alternativeName>
</protein>
<organism evidence="9 10">
    <name type="scientific">Halopseudomonas xinjiangensis</name>
    <dbReference type="NCBI Taxonomy" id="487184"/>
    <lineage>
        <taxon>Bacteria</taxon>
        <taxon>Pseudomonadati</taxon>
        <taxon>Pseudomonadota</taxon>
        <taxon>Gammaproteobacteria</taxon>
        <taxon>Pseudomonadales</taxon>
        <taxon>Pseudomonadaceae</taxon>
        <taxon>Halopseudomonas</taxon>
    </lineage>
</organism>
<keyword evidence="2 5" id="KW-0540">Nuclease</keyword>
<dbReference type="InterPro" id="IPR003753">
    <property type="entry name" value="Exonuc_VII_L"/>
</dbReference>
<comment type="function">
    <text evidence="5">Bidirectionally degrades single-stranded DNA into large acid-insoluble oligonucleotides, which are then degraded further into small acid-soluble oligonucleotides.</text>
</comment>
<dbReference type="HAMAP" id="MF_00378">
    <property type="entry name" value="Exonuc_7_L"/>
    <property type="match status" value="1"/>
</dbReference>
<keyword evidence="1 5" id="KW-0963">Cytoplasm</keyword>
<evidence type="ECO:0000256" key="6">
    <source>
        <dbReference type="RuleBase" id="RU004355"/>
    </source>
</evidence>
<dbReference type="GO" id="GO:0006308">
    <property type="term" value="P:DNA catabolic process"/>
    <property type="evidence" value="ECO:0007669"/>
    <property type="project" value="UniProtKB-UniRule"/>
</dbReference>
<dbReference type="GO" id="GO:0008855">
    <property type="term" value="F:exodeoxyribonuclease VII activity"/>
    <property type="evidence" value="ECO:0007669"/>
    <property type="project" value="UniProtKB-UniRule"/>
</dbReference>
<evidence type="ECO:0000259" key="8">
    <source>
        <dbReference type="Pfam" id="PF13742"/>
    </source>
</evidence>
<evidence type="ECO:0000259" key="7">
    <source>
        <dbReference type="Pfam" id="PF02601"/>
    </source>
</evidence>
<feature type="domain" description="Exonuclease VII large subunit C-terminal" evidence="7">
    <location>
        <begin position="133"/>
        <end position="444"/>
    </location>
</feature>
<comment type="subcellular location">
    <subcellularLocation>
        <location evidence="5 6">Cytoplasm</location>
    </subcellularLocation>
</comment>
<comment type="catalytic activity">
    <reaction evidence="5 6">
        <text>Exonucleolytic cleavage in either 5'- to 3'- or 3'- to 5'-direction to yield nucleoside 5'-phosphates.</text>
        <dbReference type="EC" id="3.1.11.6"/>
    </reaction>
</comment>
<dbReference type="GO" id="GO:0009318">
    <property type="term" value="C:exodeoxyribonuclease VII complex"/>
    <property type="evidence" value="ECO:0007669"/>
    <property type="project" value="UniProtKB-UniRule"/>
</dbReference>
<dbReference type="Pfam" id="PF02601">
    <property type="entry name" value="Exonuc_VII_L"/>
    <property type="match status" value="1"/>
</dbReference>
<dbReference type="EC" id="3.1.11.6" evidence="5"/>
<reference evidence="10" key="1">
    <citation type="submission" date="2016-10" db="EMBL/GenBank/DDBJ databases">
        <authorList>
            <person name="Varghese N."/>
            <person name="Submissions S."/>
        </authorList>
    </citation>
    <scope>NUCLEOTIDE SEQUENCE [LARGE SCALE GENOMIC DNA]</scope>
    <source>
        <strain evidence="10">NRRL B-51270</strain>
    </source>
</reference>
<dbReference type="AlphaFoldDB" id="A0A1H1LLB4"/>
<keyword evidence="10" id="KW-1185">Reference proteome</keyword>
<dbReference type="InterPro" id="IPR020579">
    <property type="entry name" value="Exonuc_VII_lsu_C"/>
</dbReference>
<comment type="similarity">
    <text evidence="5 6">Belongs to the XseA family.</text>
</comment>
<dbReference type="Proteomes" id="UP000243207">
    <property type="component" value="Chromosome I"/>
</dbReference>
<feature type="domain" description="OB-fold nucleic acid binding" evidence="8">
    <location>
        <begin position="17"/>
        <end position="109"/>
    </location>
</feature>
<evidence type="ECO:0000313" key="10">
    <source>
        <dbReference type="Proteomes" id="UP000243207"/>
    </source>
</evidence>
<evidence type="ECO:0000313" key="9">
    <source>
        <dbReference type="EMBL" id="SDR75140.1"/>
    </source>
</evidence>
<evidence type="ECO:0000256" key="2">
    <source>
        <dbReference type="ARBA" id="ARBA00022722"/>
    </source>
</evidence>
<comment type="subunit">
    <text evidence="5">Heterooligomer composed of large and small subunits.</text>
</comment>
<evidence type="ECO:0000256" key="4">
    <source>
        <dbReference type="ARBA" id="ARBA00022839"/>
    </source>
</evidence>
<dbReference type="Pfam" id="PF13742">
    <property type="entry name" value="tRNA_anti_2"/>
    <property type="match status" value="1"/>
</dbReference>
<dbReference type="OrthoDB" id="9802795at2"/>
<evidence type="ECO:0000256" key="1">
    <source>
        <dbReference type="ARBA" id="ARBA00022490"/>
    </source>
</evidence>
<sequence length="460" mass="51762">MNDDAIFQRLGADREVLTVSQLNARARSLLEDVFPRLWVEGELSNLSRPSSGHMYFTLKDDKAQVRCALFRQHAQRVRMDLRDGQLVRARGKVSLYEGRGDYQMILDSLEPAGDGALRQAFEALKAKLQAEGLFATERKRTLPSHPRRIGVVTSPSGAAVRDIISVFQRRAPFVELVIVPTPVQGRDAAPQIVRALQLADRAGFDALIMARGGGSLEDLWPFNEEVVVRALAACQTPTVCAVGHETDVSISDFAADMRAPTPSAAAELLSPDQRTMLLQVERAHRQLQHCMRERLKREQTCIDSLRKRLRHPGERLAQQAQRLDDLELRLKRAQTHRFVQLEQRLERVSARLQARHPGQRLALLRQKLDPLVARLPRAMTQQLVQTRRQFDGLAQTLHLVSPLATLGRGYSILLDQRGQAVRSRDDVRIGQSLEARLSDGRLTLRVENDPDAPHTLPLLD</sequence>
<dbReference type="EMBL" id="LT629736">
    <property type="protein sequence ID" value="SDR75140.1"/>
    <property type="molecule type" value="Genomic_DNA"/>
</dbReference>
<dbReference type="STRING" id="487184.SAMN05216421_0218"/>
<dbReference type="NCBIfam" id="TIGR00237">
    <property type="entry name" value="xseA"/>
    <property type="match status" value="1"/>
</dbReference>
<dbReference type="CDD" id="cd04489">
    <property type="entry name" value="ExoVII_LU_OBF"/>
    <property type="match status" value="1"/>
</dbReference>
<keyword evidence="3 5" id="KW-0378">Hydrolase</keyword>
<dbReference type="PANTHER" id="PTHR30008:SF0">
    <property type="entry name" value="EXODEOXYRIBONUCLEASE 7 LARGE SUBUNIT"/>
    <property type="match status" value="1"/>
</dbReference>
<dbReference type="RefSeq" id="WP_093391412.1">
    <property type="nucleotide sequence ID" value="NZ_LT629736.1"/>
</dbReference>
<proteinExistence type="inferred from homology"/>
<dbReference type="GO" id="GO:0005737">
    <property type="term" value="C:cytoplasm"/>
    <property type="evidence" value="ECO:0007669"/>
    <property type="project" value="UniProtKB-SubCell"/>
</dbReference>
<evidence type="ECO:0000256" key="5">
    <source>
        <dbReference type="HAMAP-Rule" id="MF_00378"/>
    </source>
</evidence>
<dbReference type="InterPro" id="IPR025824">
    <property type="entry name" value="OB-fold_nuc-bd_dom"/>
</dbReference>